<dbReference type="Pfam" id="PF19236">
    <property type="entry name" value="ADAMTS_CR_3"/>
    <property type="match status" value="1"/>
</dbReference>
<dbReference type="FunFam" id="2.20.100.10:FF:000006">
    <property type="entry name" value="A disintegrin and metalloproteinase with thrombospondin motifs 1"/>
    <property type="match status" value="1"/>
</dbReference>
<dbReference type="GO" id="GO:0031012">
    <property type="term" value="C:extracellular matrix"/>
    <property type="evidence" value="ECO:0007669"/>
    <property type="project" value="TreeGrafter"/>
</dbReference>
<reference evidence="7" key="1">
    <citation type="submission" date="2007-03" db="EMBL/GenBank/DDBJ databases">
        <title>Annotation of Culex pipiens quinquefasciatus.</title>
        <authorList>
            <consortium name="The Broad Institute Genome Sequencing Platform"/>
            <person name="Atkinson P.W."/>
            <person name="Hemingway J."/>
            <person name="Christensen B.M."/>
            <person name="Higgs S."/>
            <person name="Kodira C."/>
            <person name="Hannick L."/>
            <person name="Megy K."/>
            <person name="O'Leary S."/>
            <person name="Pearson M."/>
            <person name="Haas B.J."/>
            <person name="Mauceli E."/>
            <person name="Wortman J.R."/>
            <person name="Lee N.H."/>
            <person name="Guigo R."/>
            <person name="Stanke M."/>
            <person name="Alvarado L."/>
            <person name="Amedeo P."/>
            <person name="Antoine C.H."/>
            <person name="Arensburger P."/>
            <person name="Bidwell S.L."/>
            <person name="Crawford M."/>
            <person name="Camaro F."/>
            <person name="Devon K."/>
            <person name="Engels R."/>
            <person name="Hammond M."/>
            <person name="Howarth C."/>
            <person name="Koehrsen M."/>
            <person name="Lawson D."/>
            <person name="Montgomery P."/>
            <person name="Nene V."/>
            <person name="Nusbaum C."/>
            <person name="Puiu D."/>
            <person name="Romero-Severson J."/>
            <person name="Severson D.W."/>
            <person name="Shumway M."/>
            <person name="Sisk P."/>
            <person name="Stolte C."/>
            <person name="Zeng Q."/>
            <person name="Eisenstadt E."/>
            <person name="Fraser-Liggett C."/>
            <person name="Strausberg R."/>
            <person name="Galagan J."/>
            <person name="Birren B."/>
            <person name="Collins F.H."/>
        </authorList>
    </citation>
    <scope>NUCLEOTIDE SEQUENCE [LARGE SCALE GENOMIC DNA]</scope>
    <source>
        <strain evidence="7">JHB</strain>
    </source>
</reference>
<dbReference type="PRINTS" id="PR01857">
    <property type="entry name" value="ADAMTSFAMILY"/>
</dbReference>
<dbReference type="SUPFAM" id="SSF82895">
    <property type="entry name" value="TSP-1 type 1 repeat"/>
    <property type="match status" value="1"/>
</dbReference>
<dbReference type="Gene3D" id="2.20.100.10">
    <property type="entry name" value="Thrombospondin type-1 (TSP1) repeat"/>
    <property type="match status" value="1"/>
</dbReference>
<accession>B0WGX9</accession>
<dbReference type="KEGG" id="cqu:CpipJ_CPIJ006228"/>
<evidence type="ECO:0000256" key="3">
    <source>
        <dbReference type="ARBA" id="ARBA00023157"/>
    </source>
</evidence>
<evidence type="ECO:0000313" key="8">
    <source>
        <dbReference type="EnsemblMetazoa" id="CPIJ006228-PA"/>
    </source>
</evidence>
<comment type="subcellular location">
    <subcellularLocation>
        <location evidence="1">Secreted</location>
    </subcellularLocation>
</comment>
<protein>
    <submittedName>
        <fullName evidence="7 8">Adamts-20</fullName>
    </submittedName>
</protein>
<dbReference type="HOGENOM" id="CLU_594840_0_0_1"/>
<dbReference type="EnsemblMetazoa" id="CPIJ006228-RA">
    <property type="protein sequence ID" value="CPIJ006228-PA"/>
    <property type="gene ID" value="CPIJ006228"/>
</dbReference>
<feature type="region of interest" description="Disordered" evidence="5">
    <location>
        <begin position="1"/>
        <end position="85"/>
    </location>
</feature>
<dbReference type="GO" id="GO:0006508">
    <property type="term" value="P:proteolysis"/>
    <property type="evidence" value="ECO:0007669"/>
    <property type="project" value="TreeGrafter"/>
</dbReference>
<dbReference type="SMART" id="SM00209">
    <property type="entry name" value="TSP1"/>
    <property type="match status" value="1"/>
</dbReference>
<dbReference type="PANTHER" id="PTHR13723:SF278">
    <property type="entry name" value="ADAM METALLOPEPTIDASE WITH THROMBOSPONDIN TYPE 1 MOTIF A, ISOFORM B"/>
    <property type="match status" value="1"/>
</dbReference>
<dbReference type="InParanoid" id="B0WGX9"/>
<evidence type="ECO:0000256" key="4">
    <source>
        <dbReference type="PIRSR" id="PIRSR613273-3"/>
    </source>
</evidence>
<feature type="disulfide bond" evidence="4">
    <location>
        <begin position="119"/>
        <end position="156"/>
    </location>
</feature>
<dbReference type="AlphaFoldDB" id="B0WGX9"/>
<keyword evidence="3 4" id="KW-1015">Disulfide bond</keyword>
<dbReference type="Proteomes" id="UP000002320">
    <property type="component" value="Unassembled WGS sequence"/>
</dbReference>
<dbReference type="OrthoDB" id="5855429at2759"/>
<feature type="disulfide bond" evidence="4">
    <location>
        <begin position="134"/>
        <end position="146"/>
    </location>
</feature>
<dbReference type="PANTHER" id="PTHR13723">
    <property type="entry name" value="ADAMTS A DISINTEGRIN AND METALLOPROTEASE WITH THROMBOSPONDIN MOTIFS PROTEASE"/>
    <property type="match status" value="1"/>
</dbReference>
<dbReference type="GO" id="GO:0005576">
    <property type="term" value="C:extracellular region"/>
    <property type="evidence" value="ECO:0007669"/>
    <property type="project" value="UniProtKB-SubCell"/>
</dbReference>
<feature type="compositionally biased region" description="Polar residues" evidence="5">
    <location>
        <begin position="7"/>
        <end position="41"/>
    </location>
</feature>
<proteinExistence type="predicted"/>
<dbReference type="InterPro" id="IPR013273">
    <property type="entry name" value="ADAMTS/ADAMTS-like"/>
</dbReference>
<keyword evidence="2" id="KW-0964">Secreted</keyword>
<dbReference type="GO" id="GO:0004222">
    <property type="term" value="F:metalloendopeptidase activity"/>
    <property type="evidence" value="ECO:0007669"/>
    <property type="project" value="TreeGrafter"/>
</dbReference>
<gene>
    <name evidence="8" type="primary">6038128</name>
    <name evidence="7" type="ORF">CpipJ_CPIJ006228</name>
</gene>
<dbReference type="EMBL" id="DS231930">
    <property type="protein sequence ID" value="EDS27273.1"/>
    <property type="molecule type" value="Genomic_DNA"/>
</dbReference>
<evidence type="ECO:0000313" key="7">
    <source>
        <dbReference type="EMBL" id="EDS27273.1"/>
    </source>
</evidence>
<evidence type="ECO:0000256" key="5">
    <source>
        <dbReference type="SAM" id="MobiDB-lite"/>
    </source>
</evidence>
<dbReference type="GO" id="GO:0030198">
    <property type="term" value="P:extracellular matrix organization"/>
    <property type="evidence" value="ECO:0007669"/>
    <property type="project" value="InterPro"/>
</dbReference>
<sequence>MRKGASTHRNPFLNSGHSRNSSPGRVTKCSTSNNQTSQSAILSALDGLDSTKLHPLYQPRSPVQTRSKNKSGHPAPVPDKSSSNTEQCELVKGQCVDVNRKALQPQDGRWSRWSSFNECSRRCGTGVQISTRDCDTPPPTKGGKYCIGMRMRYQKCNTHDCLNGTLDFREEQCQELNGNNFDIPGVEKSVQWVPKVRDKVKDGTSCGHPHESYDMCINGYCRKASCDNVFDSDAIVDKCGVCWGSNDTCRDMMHAKTAPIGRSVPVESDSAGAAAACSSPTTTTTCASASGRDPSAHRGKVIFVQVNGLALSVSIRFGQIGVVGSDDVGLGHGATLLLRKGETICGVVMMHATRKLRNSTACERVSQQKQPRLAAPFRLNLLLLAPPPRRPPLALPLPVATPQHTAENTPYHVNQVAPVPPLRIADLNYLEIIIKGLTTATIPVSAKCNKFYFEQAPTAQ</sequence>
<dbReference type="InterPro" id="IPR000884">
    <property type="entry name" value="TSP1_rpt"/>
</dbReference>
<evidence type="ECO:0000256" key="1">
    <source>
        <dbReference type="ARBA" id="ARBA00004613"/>
    </source>
</evidence>
<keyword evidence="9" id="KW-1185">Reference proteome</keyword>
<dbReference type="eggNOG" id="KOG3538">
    <property type="taxonomic scope" value="Eukaryota"/>
</dbReference>
<dbReference type="VEuPathDB" id="VectorBase:CQUJHB002109"/>
<reference evidence="8" key="2">
    <citation type="submission" date="2020-05" db="UniProtKB">
        <authorList>
            <consortium name="EnsemblMetazoa"/>
        </authorList>
    </citation>
    <scope>IDENTIFICATION</scope>
    <source>
        <strain evidence="8">JHB</strain>
    </source>
</reference>
<feature type="disulfide bond" evidence="4">
    <location>
        <begin position="123"/>
        <end position="161"/>
    </location>
</feature>
<evidence type="ECO:0000259" key="6">
    <source>
        <dbReference type="Pfam" id="PF19236"/>
    </source>
</evidence>
<dbReference type="Pfam" id="PF00090">
    <property type="entry name" value="TSP_1"/>
    <property type="match status" value="1"/>
</dbReference>
<name>B0WGX9_CULQU</name>
<dbReference type="InterPro" id="IPR050439">
    <property type="entry name" value="ADAMTS_ADAMTS-like"/>
</dbReference>
<organism>
    <name type="scientific">Culex quinquefasciatus</name>
    <name type="common">Southern house mosquito</name>
    <name type="synonym">Culex pungens</name>
    <dbReference type="NCBI Taxonomy" id="7176"/>
    <lineage>
        <taxon>Eukaryota</taxon>
        <taxon>Metazoa</taxon>
        <taxon>Ecdysozoa</taxon>
        <taxon>Arthropoda</taxon>
        <taxon>Hexapoda</taxon>
        <taxon>Insecta</taxon>
        <taxon>Pterygota</taxon>
        <taxon>Neoptera</taxon>
        <taxon>Endopterygota</taxon>
        <taxon>Diptera</taxon>
        <taxon>Nematocera</taxon>
        <taxon>Culicoidea</taxon>
        <taxon>Culicidae</taxon>
        <taxon>Culicinae</taxon>
        <taxon>Culicini</taxon>
        <taxon>Culex</taxon>
        <taxon>Culex</taxon>
    </lineage>
</organism>
<evidence type="ECO:0000313" key="9">
    <source>
        <dbReference type="Proteomes" id="UP000002320"/>
    </source>
</evidence>
<dbReference type="PROSITE" id="PS50092">
    <property type="entry name" value="TSP1"/>
    <property type="match status" value="1"/>
</dbReference>
<dbReference type="InterPro" id="IPR036383">
    <property type="entry name" value="TSP1_rpt_sf"/>
</dbReference>
<feature type="domain" description="ADAMTS/ADAMTS-like cysteine-rich" evidence="6">
    <location>
        <begin position="195"/>
        <end position="249"/>
    </location>
</feature>
<dbReference type="VEuPathDB" id="VectorBase:CPIJ006228"/>
<evidence type="ECO:0000256" key="2">
    <source>
        <dbReference type="ARBA" id="ARBA00022525"/>
    </source>
</evidence>
<dbReference type="InterPro" id="IPR045371">
    <property type="entry name" value="ADAMTS_CR_3"/>
</dbReference>